<comment type="subcellular location">
    <subcellularLocation>
        <location evidence="2">Mitochondrion outer membrane</location>
        <topology evidence="2">Single-pass membrane protein</topology>
    </subcellularLocation>
    <subcellularLocation>
        <location evidence="1">Peroxisome membrane</location>
        <topology evidence="1">Single-pass membrane protein</topology>
    </subcellularLocation>
</comment>
<dbReference type="GO" id="GO:0000266">
    <property type="term" value="P:mitochondrial fission"/>
    <property type="evidence" value="ECO:0007669"/>
    <property type="project" value="UniProtKB-UniRule"/>
</dbReference>
<keyword evidence="8 11" id="KW-0496">Mitochondrion</keyword>
<dbReference type="CDD" id="cd12212">
    <property type="entry name" value="Fis1"/>
    <property type="match status" value="1"/>
</dbReference>
<keyword evidence="6 11" id="KW-1000">Mitochondrion outer membrane</keyword>
<evidence type="ECO:0000313" key="14">
    <source>
        <dbReference type="Proteomes" id="UP001458880"/>
    </source>
</evidence>
<dbReference type="Pfam" id="PF14852">
    <property type="entry name" value="Fis1_TPR_N"/>
    <property type="match status" value="1"/>
</dbReference>
<dbReference type="PIRSF" id="PIRSF008835">
    <property type="entry name" value="TPR_repeat_11_Fis1"/>
    <property type="match status" value="1"/>
</dbReference>
<accession>A0AAW1N7N4</accession>
<comment type="similarity">
    <text evidence="3 11">Belongs to the FIS1 family.</text>
</comment>
<proteinExistence type="inferred from homology"/>
<evidence type="ECO:0000256" key="12">
    <source>
        <dbReference type="SAM" id="Phobius"/>
    </source>
</evidence>
<dbReference type="Gene3D" id="1.25.40.10">
    <property type="entry name" value="Tetratricopeptide repeat domain"/>
    <property type="match status" value="1"/>
</dbReference>
<keyword evidence="9 11" id="KW-0472">Membrane</keyword>
<dbReference type="PANTHER" id="PTHR13247:SF0">
    <property type="entry name" value="MITOCHONDRIAL FISSION 1 PROTEIN"/>
    <property type="match status" value="1"/>
</dbReference>
<dbReference type="InterPro" id="IPR011990">
    <property type="entry name" value="TPR-like_helical_dom_sf"/>
</dbReference>
<comment type="function">
    <text evidence="11">Involved in the fragmentation of the mitochondrial network and its perinuclear clustering.</text>
</comment>
<dbReference type="EMBL" id="JASPKY010000008">
    <property type="protein sequence ID" value="KAK9754381.1"/>
    <property type="molecule type" value="Genomic_DNA"/>
</dbReference>
<evidence type="ECO:0000313" key="13">
    <source>
        <dbReference type="EMBL" id="KAK9754381.1"/>
    </source>
</evidence>
<keyword evidence="7 12" id="KW-1133">Transmembrane helix</keyword>
<keyword evidence="14" id="KW-1185">Reference proteome</keyword>
<evidence type="ECO:0000256" key="9">
    <source>
        <dbReference type="ARBA" id="ARBA00023136"/>
    </source>
</evidence>
<name>A0AAW1N7N4_POPJA</name>
<feature type="transmembrane region" description="Helical" evidence="12">
    <location>
        <begin position="144"/>
        <end position="167"/>
    </location>
</feature>
<evidence type="ECO:0000256" key="5">
    <source>
        <dbReference type="ARBA" id="ARBA00022703"/>
    </source>
</evidence>
<keyword evidence="10" id="KW-0576">Peroxisome</keyword>
<dbReference type="Pfam" id="PF14853">
    <property type="entry name" value="Fis1_TPR_C"/>
    <property type="match status" value="1"/>
</dbReference>
<protein>
    <recommendedName>
        <fullName evidence="11">Mitochondrial fission 1 protein</fullName>
    </recommendedName>
</protein>
<evidence type="ECO:0000256" key="4">
    <source>
        <dbReference type="ARBA" id="ARBA00022692"/>
    </source>
</evidence>
<dbReference type="SUPFAM" id="SSF48452">
    <property type="entry name" value="TPR-like"/>
    <property type="match status" value="1"/>
</dbReference>
<dbReference type="GO" id="GO:0005741">
    <property type="term" value="C:mitochondrial outer membrane"/>
    <property type="evidence" value="ECO:0007669"/>
    <property type="project" value="UniProtKB-SubCell"/>
</dbReference>
<evidence type="ECO:0000256" key="8">
    <source>
        <dbReference type="ARBA" id="ARBA00023128"/>
    </source>
</evidence>
<keyword evidence="5" id="KW-0053">Apoptosis</keyword>
<evidence type="ECO:0000256" key="3">
    <source>
        <dbReference type="ARBA" id="ARBA00008937"/>
    </source>
</evidence>
<dbReference type="FunFam" id="1.25.40.10:FF:000147">
    <property type="entry name" value="Mitochondrial fission 1 protein"/>
    <property type="match status" value="1"/>
</dbReference>
<keyword evidence="4 12" id="KW-0812">Transmembrane</keyword>
<evidence type="ECO:0000256" key="7">
    <source>
        <dbReference type="ARBA" id="ARBA00022989"/>
    </source>
</evidence>
<dbReference type="Proteomes" id="UP001458880">
    <property type="component" value="Unassembled WGS sequence"/>
</dbReference>
<comment type="caution">
    <text evidence="13">The sequence shown here is derived from an EMBL/GenBank/DDBJ whole genome shotgun (WGS) entry which is preliminary data.</text>
</comment>
<dbReference type="InterPro" id="IPR033745">
    <property type="entry name" value="Fis1_cytosol"/>
</dbReference>
<evidence type="ECO:0000256" key="10">
    <source>
        <dbReference type="ARBA" id="ARBA00023140"/>
    </source>
</evidence>
<evidence type="ECO:0000256" key="1">
    <source>
        <dbReference type="ARBA" id="ARBA00004549"/>
    </source>
</evidence>
<evidence type="ECO:0000256" key="11">
    <source>
        <dbReference type="PIRNR" id="PIRNR008835"/>
    </source>
</evidence>
<comment type="domain">
    <text evidence="11">The C-terminus is required for mitochondrial localization, while the N-terminus is necessary for mitochondrial fission.</text>
</comment>
<dbReference type="GO" id="GO:0005778">
    <property type="term" value="C:peroxisomal membrane"/>
    <property type="evidence" value="ECO:0007669"/>
    <property type="project" value="UniProtKB-SubCell"/>
</dbReference>
<dbReference type="GO" id="GO:0000422">
    <property type="term" value="P:autophagy of mitochondrion"/>
    <property type="evidence" value="ECO:0007669"/>
    <property type="project" value="TreeGrafter"/>
</dbReference>
<dbReference type="AlphaFoldDB" id="A0AAW1N7N4"/>
<dbReference type="InterPro" id="IPR028061">
    <property type="entry name" value="Fis1_TPR_C"/>
</dbReference>
<evidence type="ECO:0000256" key="6">
    <source>
        <dbReference type="ARBA" id="ARBA00022787"/>
    </source>
</evidence>
<dbReference type="PANTHER" id="PTHR13247">
    <property type="entry name" value="TETRATRICOPEPTIDE REPEAT PROTEIN 11 TPR REPEAT PROTEIN 11"/>
    <property type="match status" value="1"/>
</dbReference>
<reference evidence="13 14" key="1">
    <citation type="journal article" date="2024" name="BMC Genomics">
        <title>De novo assembly and annotation of Popillia japonica's genome with initial clues to its potential as an invasive pest.</title>
        <authorList>
            <person name="Cucini C."/>
            <person name="Boschi S."/>
            <person name="Funari R."/>
            <person name="Cardaioli E."/>
            <person name="Iannotti N."/>
            <person name="Marturano G."/>
            <person name="Paoli F."/>
            <person name="Bruttini M."/>
            <person name="Carapelli A."/>
            <person name="Frati F."/>
            <person name="Nardi F."/>
        </authorList>
    </citation>
    <scope>NUCLEOTIDE SEQUENCE [LARGE SCALE GENOMIC DNA]</scope>
    <source>
        <strain evidence="13">DMR45628</strain>
    </source>
</reference>
<organism evidence="13 14">
    <name type="scientific">Popillia japonica</name>
    <name type="common">Japanese beetle</name>
    <dbReference type="NCBI Taxonomy" id="7064"/>
    <lineage>
        <taxon>Eukaryota</taxon>
        <taxon>Metazoa</taxon>
        <taxon>Ecdysozoa</taxon>
        <taxon>Arthropoda</taxon>
        <taxon>Hexapoda</taxon>
        <taxon>Insecta</taxon>
        <taxon>Pterygota</taxon>
        <taxon>Neoptera</taxon>
        <taxon>Endopterygota</taxon>
        <taxon>Coleoptera</taxon>
        <taxon>Polyphaga</taxon>
        <taxon>Scarabaeiformia</taxon>
        <taxon>Scarabaeidae</taxon>
        <taxon>Rutelinae</taxon>
        <taxon>Popillia</taxon>
    </lineage>
</organism>
<dbReference type="GO" id="GO:0016559">
    <property type="term" value="P:peroxisome fission"/>
    <property type="evidence" value="ECO:0007669"/>
    <property type="project" value="TreeGrafter"/>
</dbReference>
<dbReference type="InterPro" id="IPR016543">
    <property type="entry name" value="Fis1"/>
</dbReference>
<sequence>MEEVLTEVVSSEELKRFEKIYHEQLYENNVSTAAQFEYAWCLVRSKYPADIKKGIVLLQELYKTHEEGQRDYLYYLALGCARLKEYSKSLSYIKSFLSVEPGNQQVLSLETIVRKKMEKEGLVGIAITSGAVLVVRKKMEKEGLVGIAITSGAVLAIGAVVGIVMAATKK</sequence>
<dbReference type="InterPro" id="IPR028058">
    <property type="entry name" value="Fis1_TPR_N"/>
</dbReference>
<gene>
    <name evidence="13" type="ORF">QE152_g1387</name>
</gene>
<evidence type="ECO:0000256" key="2">
    <source>
        <dbReference type="ARBA" id="ARBA00004572"/>
    </source>
</evidence>
<dbReference type="GO" id="GO:0043653">
    <property type="term" value="P:mitochondrial fragmentation involved in apoptotic process"/>
    <property type="evidence" value="ECO:0007669"/>
    <property type="project" value="TreeGrafter"/>
</dbReference>